<dbReference type="GeneTree" id="ENSGT00990000211400"/>
<dbReference type="InParanoid" id="A0A671XVM0"/>
<evidence type="ECO:0000313" key="2">
    <source>
        <dbReference type="Proteomes" id="UP000472265"/>
    </source>
</evidence>
<evidence type="ECO:0000313" key="1">
    <source>
        <dbReference type="Ensembl" id="ENSSAUP00010052901.1"/>
    </source>
</evidence>
<name>A0A671XVM0_SPAAU</name>
<dbReference type="Proteomes" id="UP000472265">
    <property type="component" value="Chromosome 17"/>
</dbReference>
<reference evidence="1" key="2">
    <citation type="submission" date="2025-08" db="UniProtKB">
        <authorList>
            <consortium name="Ensembl"/>
        </authorList>
    </citation>
    <scope>IDENTIFICATION</scope>
</reference>
<protein>
    <submittedName>
        <fullName evidence="1">Uncharacterized protein</fullName>
    </submittedName>
</protein>
<sequence length="46" mass="5002">MVLETLKEFSFPLKHFLVSISLALCDGERSDGSSVNDNCVSVAIKT</sequence>
<dbReference type="Ensembl" id="ENSSAUT00010055615.1">
    <property type="protein sequence ID" value="ENSSAUP00010052901.1"/>
    <property type="gene ID" value="ENSSAUG00010021918.1"/>
</dbReference>
<keyword evidence="2" id="KW-1185">Reference proteome</keyword>
<reference evidence="1" key="3">
    <citation type="submission" date="2025-09" db="UniProtKB">
        <authorList>
            <consortium name="Ensembl"/>
        </authorList>
    </citation>
    <scope>IDENTIFICATION</scope>
</reference>
<reference evidence="1" key="1">
    <citation type="submission" date="2021-04" db="EMBL/GenBank/DDBJ databases">
        <authorList>
            <consortium name="Wellcome Sanger Institute Data Sharing"/>
        </authorList>
    </citation>
    <scope>NUCLEOTIDE SEQUENCE [LARGE SCALE GENOMIC DNA]</scope>
</reference>
<organism evidence="1 2">
    <name type="scientific">Sparus aurata</name>
    <name type="common">Gilthead sea bream</name>
    <dbReference type="NCBI Taxonomy" id="8175"/>
    <lineage>
        <taxon>Eukaryota</taxon>
        <taxon>Metazoa</taxon>
        <taxon>Chordata</taxon>
        <taxon>Craniata</taxon>
        <taxon>Vertebrata</taxon>
        <taxon>Euteleostomi</taxon>
        <taxon>Actinopterygii</taxon>
        <taxon>Neopterygii</taxon>
        <taxon>Teleostei</taxon>
        <taxon>Neoteleostei</taxon>
        <taxon>Acanthomorphata</taxon>
        <taxon>Eupercaria</taxon>
        <taxon>Spariformes</taxon>
        <taxon>Sparidae</taxon>
        <taxon>Sparus</taxon>
    </lineage>
</organism>
<accession>A0A671XVM0</accession>
<dbReference type="AlphaFoldDB" id="A0A671XVM0"/>
<proteinExistence type="predicted"/>